<dbReference type="AlphaFoldDB" id="A0A9Q8PMW6"/>
<sequence length="100" mass="11236">MTQRFVDGRPRVQLEVKQTPKSMPPEHCEATEHDAPSSSFITSPRSTAARPPALLVKSSMVSCMAGSDQRIDRPPLASLESVARAYYSPNKRRRQRQKIK</sequence>
<dbReference type="EMBL" id="CP090175">
    <property type="protein sequence ID" value="UJO25378.1"/>
    <property type="molecule type" value="Genomic_DNA"/>
</dbReference>
<dbReference type="KEGG" id="ffu:CLAFUR5_14167"/>
<dbReference type="RefSeq" id="XP_047769744.1">
    <property type="nucleotide sequence ID" value="XM_047913315.1"/>
</dbReference>
<feature type="compositionally biased region" description="Basic and acidic residues" evidence="1">
    <location>
        <begin position="1"/>
        <end position="14"/>
    </location>
</feature>
<evidence type="ECO:0000256" key="1">
    <source>
        <dbReference type="SAM" id="MobiDB-lite"/>
    </source>
</evidence>
<keyword evidence="3" id="KW-1185">Reference proteome</keyword>
<accession>A0A9Q8PMW6</accession>
<feature type="compositionally biased region" description="Basic and acidic residues" evidence="1">
    <location>
        <begin position="24"/>
        <end position="35"/>
    </location>
</feature>
<feature type="region of interest" description="Disordered" evidence="1">
    <location>
        <begin position="1"/>
        <end position="48"/>
    </location>
</feature>
<dbReference type="Proteomes" id="UP000756132">
    <property type="component" value="Chromosome 13"/>
</dbReference>
<reference evidence="2" key="2">
    <citation type="journal article" date="2022" name="Microb. Genom.">
        <title>A chromosome-scale genome assembly of the tomato pathogen Cladosporium fulvum reveals a compartmentalized genome architecture and the presence of a dispensable chromosome.</title>
        <authorList>
            <person name="Zaccaron A.Z."/>
            <person name="Chen L.H."/>
            <person name="Samaras A."/>
            <person name="Stergiopoulos I."/>
        </authorList>
    </citation>
    <scope>NUCLEOTIDE SEQUENCE</scope>
    <source>
        <strain evidence="2">Race5_Kim</strain>
    </source>
</reference>
<gene>
    <name evidence="2" type="ORF">CLAFUR5_14167</name>
</gene>
<evidence type="ECO:0000313" key="3">
    <source>
        <dbReference type="Proteomes" id="UP000756132"/>
    </source>
</evidence>
<name>A0A9Q8PMW6_PASFU</name>
<proteinExistence type="predicted"/>
<dbReference type="GeneID" id="71994045"/>
<evidence type="ECO:0000313" key="2">
    <source>
        <dbReference type="EMBL" id="UJO25378.1"/>
    </source>
</evidence>
<reference evidence="2" key="1">
    <citation type="submission" date="2021-12" db="EMBL/GenBank/DDBJ databases">
        <authorList>
            <person name="Zaccaron A."/>
            <person name="Stergiopoulos I."/>
        </authorList>
    </citation>
    <scope>NUCLEOTIDE SEQUENCE</scope>
    <source>
        <strain evidence="2">Race5_Kim</strain>
    </source>
</reference>
<organism evidence="2 3">
    <name type="scientific">Passalora fulva</name>
    <name type="common">Tomato leaf mold</name>
    <name type="synonym">Cladosporium fulvum</name>
    <dbReference type="NCBI Taxonomy" id="5499"/>
    <lineage>
        <taxon>Eukaryota</taxon>
        <taxon>Fungi</taxon>
        <taxon>Dikarya</taxon>
        <taxon>Ascomycota</taxon>
        <taxon>Pezizomycotina</taxon>
        <taxon>Dothideomycetes</taxon>
        <taxon>Dothideomycetidae</taxon>
        <taxon>Mycosphaerellales</taxon>
        <taxon>Mycosphaerellaceae</taxon>
        <taxon>Fulvia</taxon>
    </lineage>
</organism>
<feature type="compositionally biased region" description="Polar residues" evidence="1">
    <location>
        <begin position="36"/>
        <end position="46"/>
    </location>
</feature>
<protein>
    <submittedName>
        <fullName evidence="2">Uncharacterized protein</fullName>
    </submittedName>
</protein>